<dbReference type="VEuPathDB" id="VectorBase:GPAI025311"/>
<protein>
    <submittedName>
        <fullName evidence="2">Uncharacterized protein</fullName>
    </submittedName>
</protein>
<evidence type="ECO:0000313" key="2">
    <source>
        <dbReference type="EnsemblMetazoa" id="GPAI025311-PA"/>
    </source>
</evidence>
<dbReference type="EnsemblMetazoa" id="GPAI025311-RA">
    <property type="protein sequence ID" value="GPAI025311-PA"/>
    <property type="gene ID" value="GPAI025311"/>
</dbReference>
<name>A0A1A9ZUC0_GLOPL</name>
<sequence length="283" mass="32606">MWTQNDRVCMLVSNFCLTPSLIKSSEQLRNSVLKHDVLGRDLYASLSLEFSFRCLDCLLICLSIKQLTPNLNAQEFDYEGGETVYVMGDAVRELEAGPRPLLSYNRGKAQNISFQNFAMRYLRAGDMMVKGQEVDFQALRIIKRSYIIAHFVEINEVRNHGRVFDPISQNYYDYNDDGDDDDDDDDNDDDDNGNGNDGYGCTHHNLLLLCMYQWHFTKHITVSCLYYRPPKEVACLILLLASTAIHCYYHCNVAVRVLLEYVRLKTSAVVQTYNTVHFFKSIL</sequence>
<evidence type="ECO:0000313" key="3">
    <source>
        <dbReference type="Proteomes" id="UP000092445"/>
    </source>
</evidence>
<reference evidence="2" key="2">
    <citation type="submission" date="2020-05" db="UniProtKB">
        <authorList>
            <consortium name="EnsemblMetazoa"/>
        </authorList>
    </citation>
    <scope>IDENTIFICATION</scope>
    <source>
        <strain evidence="2">IAEA</strain>
    </source>
</reference>
<keyword evidence="3" id="KW-1185">Reference proteome</keyword>
<reference evidence="3" key="1">
    <citation type="submission" date="2014-03" db="EMBL/GenBank/DDBJ databases">
        <authorList>
            <person name="Aksoy S."/>
            <person name="Warren W."/>
            <person name="Wilson R.K."/>
        </authorList>
    </citation>
    <scope>NUCLEOTIDE SEQUENCE [LARGE SCALE GENOMIC DNA]</scope>
    <source>
        <strain evidence="3">IAEA</strain>
    </source>
</reference>
<evidence type="ECO:0000256" key="1">
    <source>
        <dbReference type="SAM" id="MobiDB-lite"/>
    </source>
</evidence>
<feature type="compositionally biased region" description="Acidic residues" evidence="1">
    <location>
        <begin position="175"/>
        <end position="192"/>
    </location>
</feature>
<feature type="region of interest" description="Disordered" evidence="1">
    <location>
        <begin position="175"/>
        <end position="194"/>
    </location>
</feature>
<dbReference type="Proteomes" id="UP000092445">
    <property type="component" value="Unassembled WGS sequence"/>
</dbReference>
<dbReference type="AlphaFoldDB" id="A0A1A9ZUC0"/>
<accession>A0A1A9ZUC0</accession>
<organism evidence="2 3">
    <name type="scientific">Glossina pallidipes</name>
    <name type="common">Tsetse fly</name>
    <dbReference type="NCBI Taxonomy" id="7398"/>
    <lineage>
        <taxon>Eukaryota</taxon>
        <taxon>Metazoa</taxon>
        <taxon>Ecdysozoa</taxon>
        <taxon>Arthropoda</taxon>
        <taxon>Hexapoda</taxon>
        <taxon>Insecta</taxon>
        <taxon>Pterygota</taxon>
        <taxon>Neoptera</taxon>
        <taxon>Endopterygota</taxon>
        <taxon>Diptera</taxon>
        <taxon>Brachycera</taxon>
        <taxon>Muscomorpha</taxon>
        <taxon>Hippoboscoidea</taxon>
        <taxon>Glossinidae</taxon>
        <taxon>Glossina</taxon>
    </lineage>
</organism>
<proteinExistence type="predicted"/>